<comment type="caution">
    <text evidence="4">The sequence shown here is derived from an EMBL/GenBank/DDBJ whole genome shotgun (WGS) entry which is preliminary data.</text>
</comment>
<proteinExistence type="predicted"/>
<protein>
    <submittedName>
        <fullName evidence="4">Competence type IV pilus minor pilin ComGF</fullName>
    </submittedName>
</protein>
<gene>
    <name evidence="4" type="primary">comGF</name>
    <name evidence="4" type="ORF">P7D78_11245</name>
</gene>
<dbReference type="RefSeq" id="WP_010746553.1">
    <property type="nucleotide sequence ID" value="NZ_BAAAXM010000040.1"/>
</dbReference>
<sequence>MSKNSGFTLLESLVALLMLSGILLLLSGLIQHAHKMERAMSGYHQLEWEIFLIQLDNELSEVNYIGTTQTEISTEIEDKGRVVPLVIKKVNRRIIKRQSGGNQPLLTGVDQFVCQEKNHGVDFIVTFTDGKKKEGTWIFE</sequence>
<keyword evidence="3" id="KW-0472">Membrane</keyword>
<evidence type="ECO:0000256" key="2">
    <source>
        <dbReference type="ARBA" id="ARBA00023287"/>
    </source>
</evidence>
<evidence type="ECO:0000313" key="4">
    <source>
        <dbReference type="EMBL" id="MDT2538709.1"/>
    </source>
</evidence>
<dbReference type="GO" id="GO:0030420">
    <property type="term" value="P:establishment of competence for transformation"/>
    <property type="evidence" value="ECO:0007669"/>
    <property type="project" value="UniProtKB-KW"/>
</dbReference>
<dbReference type="PROSITE" id="PS00409">
    <property type="entry name" value="PROKAR_NTER_METHYL"/>
    <property type="match status" value="1"/>
</dbReference>
<dbReference type="GO" id="GO:0009986">
    <property type="term" value="C:cell surface"/>
    <property type="evidence" value="ECO:0007669"/>
    <property type="project" value="UniProtKB-SubCell"/>
</dbReference>
<evidence type="ECO:0000313" key="5">
    <source>
        <dbReference type="Proteomes" id="UP001249240"/>
    </source>
</evidence>
<evidence type="ECO:0000256" key="3">
    <source>
        <dbReference type="SAM" id="Phobius"/>
    </source>
</evidence>
<dbReference type="InterPro" id="IPR012902">
    <property type="entry name" value="N_methyl_site"/>
</dbReference>
<accession>A0AAW8T1P2</accession>
<reference evidence="4" key="1">
    <citation type="submission" date="2023-03" db="EMBL/GenBank/DDBJ databases">
        <authorList>
            <person name="Shen W."/>
            <person name="Cai J."/>
        </authorList>
    </citation>
    <scope>NUCLEOTIDE SEQUENCE</scope>
    <source>
        <strain evidence="4">B646-2</strain>
    </source>
</reference>
<dbReference type="AlphaFoldDB" id="A0AAW8T1P2"/>
<dbReference type="Proteomes" id="UP001249240">
    <property type="component" value="Unassembled WGS sequence"/>
</dbReference>
<name>A0AAW8T1P2_9ENTE</name>
<keyword evidence="3" id="KW-1133">Transmembrane helix</keyword>
<keyword evidence="3" id="KW-0812">Transmembrane</keyword>
<dbReference type="InterPro" id="IPR016977">
    <property type="entry name" value="ComGF"/>
</dbReference>
<comment type="subcellular location">
    <subcellularLocation>
        <location evidence="1">Cell surface</location>
    </subcellularLocation>
</comment>
<dbReference type="EMBL" id="JARPXM010000010">
    <property type="protein sequence ID" value="MDT2538709.1"/>
    <property type="molecule type" value="Genomic_DNA"/>
</dbReference>
<evidence type="ECO:0000256" key="1">
    <source>
        <dbReference type="ARBA" id="ARBA00004241"/>
    </source>
</evidence>
<keyword evidence="2" id="KW-0178">Competence</keyword>
<dbReference type="NCBIfam" id="NF041002">
    <property type="entry name" value="pilin_ComGF"/>
    <property type="match status" value="1"/>
</dbReference>
<organism evidence="4 5">
    <name type="scientific">Enterococcus raffinosus</name>
    <dbReference type="NCBI Taxonomy" id="71452"/>
    <lineage>
        <taxon>Bacteria</taxon>
        <taxon>Bacillati</taxon>
        <taxon>Bacillota</taxon>
        <taxon>Bacilli</taxon>
        <taxon>Lactobacillales</taxon>
        <taxon>Enterococcaceae</taxon>
        <taxon>Enterococcus</taxon>
    </lineage>
</organism>
<dbReference type="Pfam" id="PF15980">
    <property type="entry name" value="ComGF"/>
    <property type="match status" value="1"/>
</dbReference>
<dbReference type="NCBIfam" id="TIGR02532">
    <property type="entry name" value="IV_pilin_GFxxxE"/>
    <property type="match status" value="1"/>
</dbReference>
<feature type="transmembrane region" description="Helical" evidence="3">
    <location>
        <begin position="12"/>
        <end position="30"/>
    </location>
</feature>